<reference evidence="1" key="2">
    <citation type="submission" date="2019-04" db="EMBL/GenBank/DDBJ databases">
        <authorList>
            <consortium name="NCBI Pathogen Detection Project"/>
        </authorList>
    </citation>
    <scope>NUCLEOTIDE SEQUENCE</scope>
    <source>
        <strain evidence="1">Salmonella enterica</strain>
    </source>
</reference>
<dbReference type="GeneID" id="99705688"/>
<proteinExistence type="predicted"/>
<protein>
    <submittedName>
        <fullName evidence="1">Uncharacterized protein</fullName>
    </submittedName>
</protein>
<dbReference type="AlphaFoldDB" id="A0A725ZUZ3"/>
<dbReference type="RefSeq" id="WP_125387033.1">
    <property type="nucleotide sequence ID" value="NZ_AP019692.1"/>
</dbReference>
<reference evidence="1" key="1">
    <citation type="journal article" date="2018" name="Genome Biol.">
        <title>SKESA: strategic k-mer extension for scrupulous assemblies.</title>
        <authorList>
            <person name="Souvorov A."/>
            <person name="Agarwala R."/>
            <person name="Lipman D.J."/>
        </authorList>
    </citation>
    <scope>NUCLEOTIDE SEQUENCE</scope>
    <source>
        <strain evidence="1">Salmonella enterica</strain>
    </source>
</reference>
<organism evidence="1">
    <name type="scientific">Salmonella senftenberg</name>
    <dbReference type="NCBI Taxonomy" id="28150"/>
    <lineage>
        <taxon>Bacteria</taxon>
        <taxon>Pseudomonadati</taxon>
        <taxon>Pseudomonadota</taxon>
        <taxon>Gammaproteobacteria</taxon>
        <taxon>Enterobacterales</taxon>
        <taxon>Enterobacteriaceae</taxon>
        <taxon>Salmonella</taxon>
    </lineage>
</organism>
<evidence type="ECO:0000313" key="1">
    <source>
        <dbReference type="EMBL" id="HAE1058546.1"/>
    </source>
</evidence>
<dbReference type="EMBL" id="DAAQVQ010000006">
    <property type="protein sequence ID" value="HAE1058546.1"/>
    <property type="molecule type" value="Genomic_DNA"/>
</dbReference>
<comment type="caution">
    <text evidence="1">The sequence shown here is derived from an EMBL/GenBank/DDBJ whole genome shotgun (WGS) entry which is preliminary data.</text>
</comment>
<sequence>MMYDKYTLNRCDAMEWLAEHYPVFPDKMPDVPLKADWCSANLFMGWGFVILLDGTLVFADCLSPPIRAEDMAGFKLPDLV</sequence>
<name>A0A725ZUZ3_SALSE</name>
<gene>
    <name evidence="1" type="ORF">G2831_10735</name>
</gene>
<accession>A0A725ZUZ3</accession>